<reference evidence="5 6" key="1">
    <citation type="submission" date="2024-09" db="EMBL/GenBank/DDBJ databases">
        <authorList>
            <person name="Sun Q."/>
            <person name="Mori K."/>
        </authorList>
    </citation>
    <scope>NUCLEOTIDE SEQUENCE [LARGE SCALE GENOMIC DNA]</scope>
    <source>
        <strain evidence="5 6">CCM 7468</strain>
    </source>
</reference>
<dbReference type="InterPro" id="IPR000644">
    <property type="entry name" value="CBS_dom"/>
</dbReference>
<dbReference type="Pfam" id="PF00571">
    <property type="entry name" value="CBS"/>
    <property type="match status" value="2"/>
</dbReference>
<evidence type="ECO:0000256" key="1">
    <source>
        <dbReference type="ARBA" id="ARBA00022737"/>
    </source>
</evidence>
<protein>
    <submittedName>
        <fullName evidence="5">CBS domain-containing protein</fullName>
    </submittedName>
</protein>
<dbReference type="CDD" id="cd04622">
    <property type="entry name" value="CBS_pair_HRP1_like"/>
    <property type="match status" value="1"/>
</dbReference>
<evidence type="ECO:0000259" key="4">
    <source>
        <dbReference type="PROSITE" id="PS51371"/>
    </source>
</evidence>
<organism evidence="5 6">
    <name type="scientific">Muricoccus vinaceus</name>
    <dbReference type="NCBI Taxonomy" id="424704"/>
    <lineage>
        <taxon>Bacteria</taxon>
        <taxon>Pseudomonadati</taxon>
        <taxon>Pseudomonadota</taxon>
        <taxon>Alphaproteobacteria</taxon>
        <taxon>Acetobacterales</taxon>
        <taxon>Roseomonadaceae</taxon>
        <taxon>Muricoccus</taxon>
    </lineage>
</organism>
<evidence type="ECO:0000256" key="2">
    <source>
        <dbReference type="PROSITE-ProRule" id="PRU00703"/>
    </source>
</evidence>
<dbReference type="PANTHER" id="PTHR48108:SF34">
    <property type="entry name" value="CBS DOMAIN-CONTAINING PROTEIN YHCV"/>
    <property type="match status" value="1"/>
</dbReference>
<feature type="domain" description="CBS" evidence="4">
    <location>
        <begin position="7"/>
        <end position="64"/>
    </location>
</feature>
<feature type="domain" description="CBS" evidence="4">
    <location>
        <begin position="71"/>
        <end position="130"/>
    </location>
</feature>
<dbReference type="PANTHER" id="PTHR48108">
    <property type="entry name" value="CBS DOMAIN-CONTAINING PROTEIN CBSX2, CHLOROPLASTIC"/>
    <property type="match status" value="1"/>
</dbReference>
<dbReference type="SUPFAM" id="SSF54631">
    <property type="entry name" value="CBS-domain pair"/>
    <property type="match status" value="1"/>
</dbReference>
<comment type="caution">
    <text evidence="5">The sequence shown here is derived from an EMBL/GenBank/DDBJ whole genome shotgun (WGS) entry which is preliminary data.</text>
</comment>
<evidence type="ECO:0000313" key="6">
    <source>
        <dbReference type="Proteomes" id="UP001589789"/>
    </source>
</evidence>
<dbReference type="Proteomes" id="UP001589789">
    <property type="component" value="Unassembled WGS sequence"/>
</dbReference>
<proteinExistence type="predicted"/>
<dbReference type="SMART" id="SM00116">
    <property type="entry name" value="CBS"/>
    <property type="match status" value="2"/>
</dbReference>
<dbReference type="InterPro" id="IPR051462">
    <property type="entry name" value="CBS_domain-containing"/>
</dbReference>
<dbReference type="RefSeq" id="WP_377053234.1">
    <property type="nucleotide sequence ID" value="NZ_JBHLVZ010000067.1"/>
</dbReference>
<evidence type="ECO:0000256" key="3">
    <source>
        <dbReference type="SAM" id="MobiDB-lite"/>
    </source>
</evidence>
<accession>A0ABV6IVH5</accession>
<feature type="compositionally biased region" description="Basic and acidic residues" evidence="3">
    <location>
        <begin position="1"/>
        <end position="12"/>
    </location>
</feature>
<keyword evidence="6" id="KW-1185">Reference proteome</keyword>
<dbReference type="PROSITE" id="PS51371">
    <property type="entry name" value="CBS"/>
    <property type="match status" value="2"/>
</dbReference>
<dbReference type="InterPro" id="IPR046342">
    <property type="entry name" value="CBS_dom_sf"/>
</dbReference>
<keyword evidence="1" id="KW-0677">Repeat</keyword>
<evidence type="ECO:0000313" key="5">
    <source>
        <dbReference type="EMBL" id="MFC0387612.1"/>
    </source>
</evidence>
<feature type="region of interest" description="Disordered" evidence="3">
    <location>
        <begin position="1"/>
        <end position="20"/>
    </location>
</feature>
<keyword evidence="2" id="KW-0129">CBS domain</keyword>
<dbReference type="Gene3D" id="3.10.580.10">
    <property type="entry name" value="CBS-domain"/>
    <property type="match status" value="1"/>
</dbReference>
<gene>
    <name evidence="5" type="ORF">ACFFIC_18985</name>
</gene>
<dbReference type="EMBL" id="JBHLVZ010000067">
    <property type="protein sequence ID" value="MFC0387612.1"/>
    <property type="molecule type" value="Genomic_DNA"/>
</dbReference>
<name>A0ABV6IVH5_9PROT</name>
<sequence length="148" mass="15802">MKVSDKMTRDLRIASPEDSIQDAARSMAECDSGVLPVGENDHLVGMVTDRDITVRGVAEGKGPNAKVRGVMTVDVKYCFEDEDLDHVARNMAEQQVRRLPVMSRDKRLVGILSLGDISLGEGAMPALAALSGISQPGGEHSQTGGPRS</sequence>